<dbReference type="CDD" id="cd06558">
    <property type="entry name" value="crotonase-like"/>
    <property type="match status" value="1"/>
</dbReference>
<gene>
    <name evidence="2" type="ORF">MPRG_61320</name>
</gene>
<keyword evidence="3" id="KW-1185">Reference proteome</keyword>
<accession>A0ABQ1CEH2</accession>
<name>A0ABQ1CEH2_9MYCO</name>
<dbReference type="InterPro" id="IPR001753">
    <property type="entry name" value="Enoyl-CoA_hydra/iso"/>
</dbReference>
<comment type="caution">
    <text evidence="2">The sequence shown here is derived from an EMBL/GenBank/DDBJ whole genome shotgun (WGS) entry which is preliminary data.</text>
</comment>
<evidence type="ECO:0000313" key="2">
    <source>
        <dbReference type="EMBL" id="GFG82856.1"/>
    </source>
</evidence>
<evidence type="ECO:0008006" key="4">
    <source>
        <dbReference type="Google" id="ProtNLM"/>
    </source>
</evidence>
<evidence type="ECO:0000313" key="3">
    <source>
        <dbReference type="Proteomes" id="UP000465240"/>
    </source>
</evidence>
<dbReference type="EMBL" id="BLKX01000002">
    <property type="protein sequence ID" value="GFG82856.1"/>
    <property type="molecule type" value="Genomic_DNA"/>
</dbReference>
<dbReference type="InterPro" id="IPR029045">
    <property type="entry name" value="ClpP/crotonase-like_dom_sf"/>
</dbReference>
<dbReference type="PANTHER" id="PTHR43802">
    <property type="entry name" value="ENOYL-COA HYDRATASE"/>
    <property type="match status" value="1"/>
</dbReference>
<organism evidence="2 3">
    <name type="scientific">Mycobacterium paragordonae</name>
    <dbReference type="NCBI Taxonomy" id="1389713"/>
    <lineage>
        <taxon>Bacteria</taxon>
        <taxon>Bacillati</taxon>
        <taxon>Actinomycetota</taxon>
        <taxon>Actinomycetes</taxon>
        <taxon>Mycobacteriales</taxon>
        <taxon>Mycobacteriaceae</taxon>
        <taxon>Mycobacterium</taxon>
    </lineage>
</organism>
<dbReference type="RefSeq" id="WP_084023475.1">
    <property type="nucleotide sequence ID" value="NZ_BLKX01000002.1"/>
</dbReference>
<dbReference type="SUPFAM" id="SSF52096">
    <property type="entry name" value="ClpP/crotonase"/>
    <property type="match status" value="1"/>
</dbReference>
<sequence>MTAKVLYEKRGEVAYITLNRPEVKNAIDIESHELMCEMWRDFRDDPALRVAVITGTGDAFTAGADLKTHAPEWQTVGPMVGRERLEDGLCGITRGPLSRITKPIVAAINGWCVGHGVELAMACDIRIASERAQFGTFEVRRGMHPADGGIPRLVNVCGVGVALELLLTGEPISAERALTANMVARVVPHDKLMEETDALVQRILRCDQSAIESAKETVLEIIGRPLHDQLRVEAMWGYALCGGNASVMERSQQFFDKADRGRAGATATPL</sequence>
<geneLocation type="plasmid" evidence="2">
    <name>pJCM18565</name>
</geneLocation>
<dbReference type="Gene3D" id="3.90.226.10">
    <property type="entry name" value="2-enoyl-CoA Hydratase, Chain A, domain 1"/>
    <property type="match status" value="1"/>
</dbReference>
<evidence type="ECO:0000256" key="1">
    <source>
        <dbReference type="ARBA" id="ARBA00005254"/>
    </source>
</evidence>
<reference evidence="2 3" key="1">
    <citation type="journal article" date="2019" name="Emerg. Microbes Infect.">
        <title>Comprehensive subspecies identification of 175 nontuberculous mycobacteria species based on 7547 genomic profiles.</title>
        <authorList>
            <person name="Matsumoto Y."/>
            <person name="Kinjo T."/>
            <person name="Motooka D."/>
            <person name="Nabeya D."/>
            <person name="Jung N."/>
            <person name="Uechi K."/>
            <person name="Horii T."/>
            <person name="Iida T."/>
            <person name="Fujita J."/>
            <person name="Nakamura S."/>
        </authorList>
    </citation>
    <scope>NUCLEOTIDE SEQUENCE [LARGE SCALE GENOMIC DNA]</scope>
    <source>
        <strain evidence="2 3">JCM 18565</strain>
    </source>
</reference>
<dbReference type="PANTHER" id="PTHR43802:SF1">
    <property type="entry name" value="IP11341P-RELATED"/>
    <property type="match status" value="1"/>
</dbReference>
<keyword evidence="2" id="KW-0614">Plasmid</keyword>
<protein>
    <recommendedName>
        <fullName evidence="4">Enoyl-CoA hydratase/isomerase family protein</fullName>
    </recommendedName>
</protein>
<dbReference type="Pfam" id="PF00378">
    <property type="entry name" value="ECH_1"/>
    <property type="match status" value="1"/>
</dbReference>
<proteinExistence type="inferred from homology"/>
<comment type="similarity">
    <text evidence="1">Belongs to the enoyl-CoA hydratase/isomerase family.</text>
</comment>
<dbReference type="Proteomes" id="UP000465240">
    <property type="component" value="Unassembled WGS sequence"/>
</dbReference>